<evidence type="ECO:0000313" key="3">
    <source>
        <dbReference type="Proteomes" id="UP000037773"/>
    </source>
</evidence>
<feature type="compositionally biased region" description="Basic and acidic residues" evidence="1">
    <location>
        <begin position="17"/>
        <end position="33"/>
    </location>
</feature>
<keyword evidence="3" id="KW-1185">Reference proteome</keyword>
<protein>
    <submittedName>
        <fullName evidence="2">Uncharacterized protein</fullName>
    </submittedName>
</protein>
<evidence type="ECO:0000256" key="1">
    <source>
        <dbReference type="SAM" id="MobiDB-lite"/>
    </source>
</evidence>
<sequence length="102" mass="10770">MRRDRHSGTGTVGSDAARLRETRSADVPAHDRTGTGMLDEEDGVLSAPRIADAPHWPSHLTVLERGQRMSDDLQTPTVAARAGPGPPRREDAPGAAQKGPAA</sequence>
<dbReference type="EMBL" id="LGCN01000234">
    <property type="protein sequence ID" value="KOT31548.1"/>
    <property type="molecule type" value="Genomic_DNA"/>
</dbReference>
<proteinExistence type="predicted"/>
<feature type="region of interest" description="Disordered" evidence="1">
    <location>
        <begin position="1"/>
        <end position="102"/>
    </location>
</feature>
<dbReference type="PATRIC" id="fig|36816.3.peg.6675"/>
<reference evidence="2 3" key="1">
    <citation type="submission" date="2015-07" db="EMBL/GenBank/DDBJ databases">
        <authorList>
            <person name="Noorani M."/>
        </authorList>
    </citation>
    <scope>NUCLEOTIDE SEQUENCE [LARGE SCALE GENOMIC DNA]</scope>
    <source>
        <strain evidence="2 3">NRRL B-24567</strain>
    </source>
</reference>
<dbReference type="AlphaFoldDB" id="A0A0N0S5G7"/>
<evidence type="ECO:0000313" key="2">
    <source>
        <dbReference type="EMBL" id="KOT31548.1"/>
    </source>
</evidence>
<dbReference type="Proteomes" id="UP000037773">
    <property type="component" value="Unassembled WGS sequence"/>
</dbReference>
<name>A0A0N0S5G7_9ACTN</name>
<accession>A0A0N0S5G7</accession>
<organism evidence="2 3">
    <name type="scientific">Streptomyces caelestis</name>
    <dbReference type="NCBI Taxonomy" id="36816"/>
    <lineage>
        <taxon>Bacteria</taxon>
        <taxon>Bacillati</taxon>
        <taxon>Actinomycetota</taxon>
        <taxon>Actinomycetes</taxon>
        <taxon>Kitasatosporales</taxon>
        <taxon>Streptomycetaceae</taxon>
        <taxon>Streptomyces</taxon>
    </lineage>
</organism>
<gene>
    <name evidence="2" type="ORF">ADK41_30835</name>
</gene>
<comment type="caution">
    <text evidence="2">The sequence shown here is derived from an EMBL/GenBank/DDBJ whole genome shotgun (WGS) entry which is preliminary data.</text>
</comment>